<dbReference type="InterPro" id="IPR006566">
    <property type="entry name" value="FBD"/>
</dbReference>
<evidence type="ECO:0000259" key="2">
    <source>
        <dbReference type="Pfam" id="PF08387"/>
    </source>
</evidence>
<keyword evidence="1" id="KW-0812">Transmembrane</keyword>
<keyword evidence="1" id="KW-0472">Membrane</keyword>
<comment type="caution">
    <text evidence="3">The sequence shown here is derived from an EMBL/GenBank/DDBJ whole genome shotgun (WGS) entry which is preliminary data.</text>
</comment>
<dbReference type="Pfam" id="PF08387">
    <property type="entry name" value="FBD"/>
    <property type="match status" value="1"/>
</dbReference>
<dbReference type="Proteomes" id="UP000554482">
    <property type="component" value="Unassembled WGS sequence"/>
</dbReference>
<reference evidence="3 4" key="1">
    <citation type="submission" date="2020-06" db="EMBL/GenBank/DDBJ databases">
        <title>Transcriptomic and genomic resources for Thalictrum thalictroides and T. hernandezii: Facilitating candidate gene discovery in an emerging model plant lineage.</title>
        <authorList>
            <person name="Arias T."/>
            <person name="Riano-Pachon D.M."/>
            <person name="Di Stilio V.S."/>
        </authorList>
    </citation>
    <scope>NUCLEOTIDE SEQUENCE [LARGE SCALE GENOMIC DNA]</scope>
    <source>
        <strain evidence="4">cv. WT478/WT964</strain>
        <tissue evidence="3">Leaves</tissue>
    </source>
</reference>
<feature type="domain" description="FBD" evidence="2">
    <location>
        <begin position="166"/>
        <end position="201"/>
    </location>
</feature>
<gene>
    <name evidence="3" type="ORF">FRX31_016000</name>
</gene>
<accession>A0A7J6WBS6</accession>
<dbReference type="EMBL" id="JABWDY010018724">
    <property type="protein sequence ID" value="KAF5194413.1"/>
    <property type="molecule type" value="Genomic_DNA"/>
</dbReference>
<organism evidence="3 4">
    <name type="scientific">Thalictrum thalictroides</name>
    <name type="common">Rue-anemone</name>
    <name type="synonym">Anemone thalictroides</name>
    <dbReference type="NCBI Taxonomy" id="46969"/>
    <lineage>
        <taxon>Eukaryota</taxon>
        <taxon>Viridiplantae</taxon>
        <taxon>Streptophyta</taxon>
        <taxon>Embryophyta</taxon>
        <taxon>Tracheophyta</taxon>
        <taxon>Spermatophyta</taxon>
        <taxon>Magnoliopsida</taxon>
        <taxon>Ranunculales</taxon>
        <taxon>Ranunculaceae</taxon>
        <taxon>Thalictroideae</taxon>
        <taxon>Thalictrum</taxon>
    </lineage>
</organism>
<dbReference type="OrthoDB" id="1933477at2759"/>
<evidence type="ECO:0000313" key="4">
    <source>
        <dbReference type="Proteomes" id="UP000554482"/>
    </source>
</evidence>
<dbReference type="AlphaFoldDB" id="A0A7J6WBS6"/>
<protein>
    <recommendedName>
        <fullName evidence="2">FBD domain-containing protein</fullName>
    </recommendedName>
</protein>
<sequence length="285" mass="32553">MRYFPSISLEYKEDRSNDIILIIPSPNLKVLWISNLPRHGNHAIKILSKNLHRLRYHGGEPPSFVPDIIPSLDEAKFDITTGLHSLNNTAGNNHWASKILMDLCNVTKLHLGTFYLEPQAFASSFVSYQKSSRSHHFHVEKLSKSADSPYIHPEYWKTQELSTDGMLKQLRTVEIELFEGSEFELALVKFLLQNANIQKKMDVLLSKKYQNNAASSSSIKEKIGMFARVSPYAAVSVLEIYSGYLMVFVPLLVVISSFGASSFRLHSDRPNNLFFSWSQIWFKIL</sequence>
<proteinExistence type="predicted"/>
<feature type="transmembrane region" description="Helical" evidence="1">
    <location>
        <begin position="241"/>
        <end position="260"/>
    </location>
</feature>
<keyword evidence="4" id="KW-1185">Reference proteome</keyword>
<keyword evidence="1" id="KW-1133">Transmembrane helix</keyword>
<evidence type="ECO:0000313" key="3">
    <source>
        <dbReference type="EMBL" id="KAF5194413.1"/>
    </source>
</evidence>
<evidence type="ECO:0000256" key="1">
    <source>
        <dbReference type="SAM" id="Phobius"/>
    </source>
</evidence>
<name>A0A7J6WBS6_THATH</name>